<evidence type="ECO:0000313" key="2">
    <source>
        <dbReference type="EMBL" id="SON80957.1"/>
    </source>
</evidence>
<dbReference type="EMBL" id="OCYT01000093">
    <property type="protein sequence ID" value="SON80957.1"/>
    <property type="molecule type" value="Genomic_DNA"/>
</dbReference>
<name>A0AB38E0Y1_XANCH</name>
<keyword evidence="1" id="KW-0812">Transmembrane</keyword>
<keyword evidence="5" id="KW-1185">Reference proteome</keyword>
<reference evidence="4 5" key="1">
    <citation type="submission" date="2017-10" db="EMBL/GenBank/DDBJ databases">
        <authorList>
            <person name="Regsiter A."/>
            <person name="William W."/>
        </authorList>
    </citation>
    <scope>NUCLEOTIDE SEQUENCE [LARGE SCALE GENOMIC DNA]</scope>
    <source>
        <strain evidence="2 5">CFBP6984</strain>
        <strain evidence="3 4">CFBP7430</strain>
    </source>
</reference>
<keyword evidence="1" id="KW-0472">Membrane</keyword>
<evidence type="ECO:0000256" key="1">
    <source>
        <dbReference type="SAM" id="Phobius"/>
    </source>
</evidence>
<dbReference type="EMBL" id="OCYS01000090">
    <property type="protein sequence ID" value="SON88266.1"/>
    <property type="molecule type" value="Genomic_DNA"/>
</dbReference>
<comment type="caution">
    <text evidence="3">The sequence shown here is derived from an EMBL/GenBank/DDBJ whole genome shotgun (WGS) entry which is preliminary data.</text>
</comment>
<dbReference type="AlphaFoldDB" id="A0AB38E0Y1"/>
<organism evidence="3 4">
    <name type="scientific">Xanthomonas campestris pv. phaseoli</name>
    <dbReference type="NCBI Taxonomy" id="317013"/>
    <lineage>
        <taxon>Bacteria</taxon>
        <taxon>Pseudomonadati</taxon>
        <taxon>Pseudomonadota</taxon>
        <taxon>Gammaproteobacteria</taxon>
        <taxon>Lysobacterales</taxon>
        <taxon>Lysobacteraceae</taxon>
        <taxon>Xanthomonas</taxon>
    </lineage>
</organism>
<evidence type="ECO:0000313" key="4">
    <source>
        <dbReference type="Proteomes" id="UP000234166"/>
    </source>
</evidence>
<accession>A0AB38E0Y1</accession>
<sequence length="86" mass="9148">MAMDIAKSPPRSFWRHQRGWLALAIGVTVLAAVAVTVLGAGRAAPRVARSELWIDAATRGPGQTLILQLRNPELDAALDRAHAALA</sequence>
<dbReference type="Proteomes" id="UP000234166">
    <property type="component" value="Unassembled WGS sequence"/>
</dbReference>
<feature type="transmembrane region" description="Helical" evidence="1">
    <location>
        <begin position="20"/>
        <end position="40"/>
    </location>
</feature>
<gene>
    <name evidence="2" type="ORF">XAP6984_380064</name>
    <name evidence="3" type="ORF">XAP7430_360067</name>
</gene>
<protein>
    <submittedName>
        <fullName evidence="3">Uncharacterized protein</fullName>
    </submittedName>
</protein>
<keyword evidence="1" id="KW-1133">Transmembrane helix</keyword>
<proteinExistence type="predicted"/>
<evidence type="ECO:0000313" key="3">
    <source>
        <dbReference type="EMBL" id="SON88266.1"/>
    </source>
</evidence>
<dbReference type="Proteomes" id="UP000234181">
    <property type="component" value="Unassembled WGS sequence"/>
</dbReference>
<evidence type="ECO:0000313" key="5">
    <source>
        <dbReference type="Proteomes" id="UP000234181"/>
    </source>
</evidence>